<keyword evidence="1" id="KW-0812">Transmembrane</keyword>
<reference evidence="2 3" key="1">
    <citation type="submission" date="2020-06" db="EMBL/GenBank/DDBJ databases">
        <title>Oricola thermophila sp. nov. isolated from a tidal sediments.</title>
        <authorList>
            <person name="Kwon K.K."/>
            <person name="Yang S.-H."/>
            <person name="Park M.-J."/>
        </authorList>
    </citation>
    <scope>NUCLEOTIDE SEQUENCE [LARGE SCALE GENOMIC DNA]</scope>
    <source>
        <strain evidence="2 3">MEBiC13590</strain>
    </source>
</reference>
<evidence type="ECO:0000313" key="2">
    <source>
        <dbReference type="EMBL" id="QKV19036.1"/>
    </source>
</evidence>
<feature type="transmembrane region" description="Helical" evidence="1">
    <location>
        <begin position="28"/>
        <end position="53"/>
    </location>
</feature>
<organism evidence="2 3">
    <name type="scientific">Oricola thermophila</name>
    <dbReference type="NCBI Taxonomy" id="2742145"/>
    <lineage>
        <taxon>Bacteria</taxon>
        <taxon>Pseudomonadati</taxon>
        <taxon>Pseudomonadota</taxon>
        <taxon>Alphaproteobacteria</taxon>
        <taxon>Hyphomicrobiales</taxon>
        <taxon>Ahrensiaceae</taxon>
        <taxon>Oricola</taxon>
    </lineage>
</organism>
<dbReference type="EMBL" id="CP054836">
    <property type="protein sequence ID" value="QKV19036.1"/>
    <property type="molecule type" value="Genomic_DNA"/>
</dbReference>
<keyword evidence="1" id="KW-0472">Membrane</keyword>
<feature type="transmembrane region" description="Helical" evidence="1">
    <location>
        <begin position="119"/>
        <end position="136"/>
    </location>
</feature>
<gene>
    <name evidence="2" type="ORF">HTY61_11530</name>
</gene>
<keyword evidence="3" id="KW-1185">Reference proteome</keyword>
<evidence type="ECO:0000313" key="3">
    <source>
        <dbReference type="Proteomes" id="UP000509367"/>
    </source>
</evidence>
<evidence type="ECO:0000256" key="1">
    <source>
        <dbReference type="SAM" id="Phobius"/>
    </source>
</evidence>
<dbReference type="Proteomes" id="UP000509367">
    <property type="component" value="Chromosome"/>
</dbReference>
<keyword evidence="1" id="KW-1133">Transmembrane helix</keyword>
<feature type="transmembrane region" description="Helical" evidence="1">
    <location>
        <begin position="59"/>
        <end position="83"/>
    </location>
</feature>
<sequence>MLAGLHILARAVGTDIARLRQRMATTAICYAIAVVAFAAAFGLGVAAAVIILVEIYGAAGGLVSAAVILLLAGVAALAVNAVLRVRQQRLKQRATALRTAAIAQTATTGAARAREATPALLPVAAILAFAFASSLLKPTDRDR</sequence>
<dbReference type="AlphaFoldDB" id="A0A6N1VDR2"/>
<proteinExistence type="predicted"/>
<dbReference type="RefSeq" id="WP_175276928.1">
    <property type="nucleotide sequence ID" value="NZ_CP054836.1"/>
</dbReference>
<dbReference type="KEGG" id="orm:HTY61_11530"/>
<accession>A0A6N1VDR2</accession>
<protein>
    <submittedName>
        <fullName evidence="2">Uncharacterized protein</fullName>
    </submittedName>
</protein>
<name>A0A6N1VDR2_9HYPH</name>